<feature type="signal peptide" evidence="2">
    <location>
        <begin position="1"/>
        <end position="15"/>
    </location>
</feature>
<evidence type="ECO:0000256" key="1">
    <source>
        <dbReference type="SAM" id="MobiDB-lite"/>
    </source>
</evidence>
<reference evidence="3 4" key="1">
    <citation type="submission" date="2018-03" db="EMBL/GenBank/DDBJ databases">
        <authorList>
            <person name="Guldener U."/>
        </authorList>
    </citation>
    <scope>NUCLEOTIDE SEQUENCE [LARGE SCALE GENOMIC DNA]</scope>
    <source>
        <strain evidence="3 4">DAOM196992</strain>
    </source>
</reference>
<dbReference type="EMBL" id="OOIP01000004">
    <property type="protein sequence ID" value="SPO36401.1"/>
    <property type="molecule type" value="Genomic_DNA"/>
</dbReference>
<keyword evidence="4" id="KW-1185">Reference proteome</keyword>
<accession>A0A5C3EZJ1</accession>
<organism evidence="3 4">
    <name type="scientific">Pseudozyma flocculosa</name>
    <dbReference type="NCBI Taxonomy" id="84751"/>
    <lineage>
        <taxon>Eukaryota</taxon>
        <taxon>Fungi</taxon>
        <taxon>Dikarya</taxon>
        <taxon>Basidiomycota</taxon>
        <taxon>Ustilaginomycotina</taxon>
        <taxon>Ustilaginomycetes</taxon>
        <taxon>Ustilaginales</taxon>
        <taxon>Ustilaginaceae</taxon>
        <taxon>Pseudozyma</taxon>
    </lineage>
</organism>
<sequence>MPLFLSLSTLAASLSLSPRRLHTPSFPPSLSSPPPPRSARGAIDAGRACRNASTLHLRSGERALSAWLPSDAVPSVPPCGFGLATAPPPAEDKVRVHASELLELLGIVETRRPYPALVFRCFSASIVPSSCVDPCCDIPPMAQRSPHTAALLLPLRSDSPTGSTMPALPMSSAPPSPLSHARSNPPSLLSTLVLFPLPLHRRSPFCRLPDRRHPLDSAPSILIRLLFTFLARRHPASMLMPGRGPQTAESALLSSSTFPRIIFIPHRRSRHAPLEPSNSTVATHRFTRGPAPLADPCEAAMIAGLHRWCFQDRGSGFALCW</sequence>
<gene>
    <name evidence="3" type="ORF">PSFLO_01872</name>
</gene>
<feature type="compositionally biased region" description="Pro residues" evidence="1">
    <location>
        <begin position="25"/>
        <end position="37"/>
    </location>
</feature>
<evidence type="ECO:0000313" key="3">
    <source>
        <dbReference type="EMBL" id="SPO36401.1"/>
    </source>
</evidence>
<dbReference type="Proteomes" id="UP000323386">
    <property type="component" value="Unassembled WGS sequence"/>
</dbReference>
<name>A0A5C3EZJ1_9BASI</name>
<proteinExistence type="predicted"/>
<keyword evidence="2" id="KW-0732">Signal</keyword>
<dbReference type="AlphaFoldDB" id="A0A5C3EZJ1"/>
<evidence type="ECO:0000313" key="4">
    <source>
        <dbReference type="Proteomes" id="UP000323386"/>
    </source>
</evidence>
<feature type="region of interest" description="Disordered" evidence="1">
    <location>
        <begin position="23"/>
        <end position="42"/>
    </location>
</feature>
<evidence type="ECO:0000256" key="2">
    <source>
        <dbReference type="SAM" id="SignalP"/>
    </source>
</evidence>
<protein>
    <submittedName>
        <fullName evidence="3">Uncharacterized protein</fullName>
    </submittedName>
</protein>
<feature type="chain" id="PRO_5022721963" evidence="2">
    <location>
        <begin position="16"/>
        <end position="321"/>
    </location>
</feature>
<feature type="region of interest" description="Disordered" evidence="1">
    <location>
        <begin position="162"/>
        <end position="184"/>
    </location>
</feature>